<reference evidence="6" key="2">
    <citation type="submission" date="2021-02" db="EMBL/GenBank/DDBJ databases">
        <authorList>
            <person name="Kimball J.A."/>
            <person name="Haas M.W."/>
            <person name="Macchietto M."/>
            <person name="Kono T."/>
            <person name="Duquette J."/>
            <person name="Shao M."/>
        </authorList>
    </citation>
    <scope>NUCLEOTIDE SEQUENCE</scope>
    <source>
        <tissue evidence="6">Fresh leaf tissue</tissue>
    </source>
</reference>
<dbReference type="InterPro" id="IPR010666">
    <property type="entry name" value="Znf_GRF"/>
</dbReference>
<comment type="caution">
    <text evidence="6">The sequence shown here is derived from an EMBL/GenBank/DDBJ whole genome shotgun (WGS) entry which is preliminary data.</text>
</comment>
<sequence>MRLGPSNSAGSKDSNEDYLGENLPLIDCPQCGIPLVKLRSKRIDTFNRVFYKCPNNFQNDDTCGYFWWQSDYVNLLRVKQHKQKFVSAEQDLELSRSFEGRDEFRKLSLEISEVSY</sequence>
<keyword evidence="7" id="KW-1185">Reference proteome</keyword>
<keyword evidence="2 4" id="KW-0863">Zinc-finger</keyword>
<dbReference type="OrthoDB" id="695870at2759"/>
<reference evidence="6" key="1">
    <citation type="journal article" date="2021" name="bioRxiv">
        <title>Whole Genome Assembly and Annotation of Northern Wild Rice, Zizania palustris L., Supports a Whole Genome Duplication in the Zizania Genus.</title>
        <authorList>
            <person name="Haas M."/>
            <person name="Kono T."/>
            <person name="Macchietto M."/>
            <person name="Millas R."/>
            <person name="McGilp L."/>
            <person name="Shao M."/>
            <person name="Duquette J."/>
            <person name="Hirsch C.N."/>
            <person name="Kimball J."/>
        </authorList>
    </citation>
    <scope>NUCLEOTIDE SEQUENCE</scope>
    <source>
        <tissue evidence="6">Fresh leaf tissue</tissue>
    </source>
</reference>
<name>A0A8J5S7R8_ZIZPA</name>
<evidence type="ECO:0000313" key="6">
    <source>
        <dbReference type="EMBL" id="KAG8070406.1"/>
    </source>
</evidence>
<dbReference type="GO" id="GO:0008270">
    <property type="term" value="F:zinc ion binding"/>
    <property type="evidence" value="ECO:0007669"/>
    <property type="project" value="UniProtKB-KW"/>
</dbReference>
<dbReference type="Proteomes" id="UP000729402">
    <property type="component" value="Unassembled WGS sequence"/>
</dbReference>
<dbReference type="EMBL" id="JAAALK010000283">
    <property type="protein sequence ID" value="KAG8070406.1"/>
    <property type="molecule type" value="Genomic_DNA"/>
</dbReference>
<keyword evidence="1" id="KW-0479">Metal-binding</keyword>
<evidence type="ECO:0000256" key="4">
    <source>
        <dbReference type="PROSITE-ProRule" id="PRU01343"/>
    </source>
</evidence>
<accession>A0A8J5S7R8</accession>
<feature type="domain" description="GRF-type" evidence="5">
    <location>
        <begin position="28"/>
        <end position="72"/>
    </location>
</feature>
<evidence type="ECO:0000256" key="2">
    <source>
        <dbReference type="ARBA" id="ARBA00022771"/>
    </source>
</evidence>
<keyword evidence="3" id="KW-0862">Zinc</keyword>
<evidence type="ECO:0000256" key="1">
    <source>
        <dbReference type="ARBA" id="ARBA00022723"/>
    </source>
</evidence>
<proteinExistence type="predicted"/>
<protein>
    <recommendedName>
        <fullName evidence="5">GRF-type domain-containing protein</fullName>
    </recommendedName>
</protein>
<dbReference type="AlphaFoldDB" id="A0A8J5S7R8"/>
<dbReference type="PROSITE" id="PS51999">
    <property type="entry name" value="ZF_GRF"/>
    <property type="match status" value="1"/>
</dbReference>
<evidence type="ECO:0000259" key="5">
    <source>
        <dbReference type="PROSITE" id="PS51999"/>
    </source>
</evidence>
<organism evidence="6 7">
    <name type="scientific">Zizania palustris</name>
    <name type="common">Northern wild rice</name>
    <dbReference type="NCBI Taxonomy" id="103762"/>
    <lineage>
        <taxon>Eukaryota</taxon>
        <taxon>Viridiplantae</taxon>
        <taxon>Streptophyta</taxon>
        <taxon>Embryophyta</taxon>
        <taxon>Tracheophyta</taxon>
        <taxon>Spermatophyta</taxon>
        <taxon>Magnoliopsida</taxon>
        <taxon>Liliopsida</taxon>
        <taxon>Poales</taxon>
        <taxon>Poaceae</taxon>
        <taxon>BOP clade</taxon>
        <taxon>Oryzoideae</taxon>
        <taxon>Oryzeae</taxon>
        <taxon>Zizaniinae</taxon>
        <taxon>Zizania</taxon>
    </lineage>
</organism>
<evidence type="ECO:0000313" key="7">
    <source>
        <dbReference type="Proteomes" id="UP000729402"/>
    </source>
</evidence>
<gene>
    <name evidence="6" type="ORF">GUJ93_ZPchr0006g46205</name>
</gene>
<evidence type="ECO:0000256" key="3">
    <source>
        <dbReference type="ARBA" id="ARBA00022833"/>
    </source>
</evidence>